<evidence type="ECO:0000313" key="3">
    <source>
        <dbReference type="EMBL" id="CEG09962.1"/>
    </source>
</evidence>
<dbReference type="Proteomes" id="UP000035762">
    <property type="component" value="Unassembled WGS sequence"/>
</dbReference>
<keyword evidence="2" id="KW-0472">Membrane</keyword>
<reference evidence="3 4" key="1">
    <citation type="journal article" date="2014" name="Genome Announc.">
        <title>Genome Sequence of Afipia felis Strain 76713, Isolated in Hospital Water Using an Amoeba Co-Culture Procedure.</title>
        <authorList>
            <person name="Benamar S."/>
            <person name="La Scola B."/>
            <person name="Croce O."/>
        </authorList>
    </citation>
    <scope>NUCLEOTIDE SEQUENCE [LARGE SCALE GENOMIC DNA]</scope>
    <source>
        <strain evidence="3 4">76713</strain>
    </source>
</reference>
<proteinExistence type="predicted"/>
<keyword evidence="2" id="KW-1133">Transmembrane helix</keyword>
<keyword evidence="2" id="KW-0812">Transmembrane</keyword>
<accession>A0A090MUF8</accession>
<dbReference type="Pfam" id="PF06835">
    <property type="entry name" value="LptC"/>
    <property type="match status" value="1"/>
</dbReference>
<dbReference type="InterPro" id="IPR010664">
    <property type="entry name" value="LipoPS_assembly_LptC-rel"/>
</dbReference>
<feature type="region of interest" description="Disordered" evidence="1">
    <location>
        <begin position="210"/>
        <end position="233"/>
    </location>
</feature>
<evidence type="ECO:0000256" key="2">
    <source>
        <dbReference type="SAM" id="Phobius"/>
    </source>
</evidence>
<dbReference type="AlphaFoldDB" id="A0A090MUF8"/>
<evidence type="ECO:0000313" key="4">
    <source>
        <dbReference type="Proteomes" id="UP000035762"/>
    </source>
</evidence>
<dbReference type="EMBL" id="CCAZ020000002">
    <property type="protein sequence ID" value="CEG09962.1"/>
    <property type="molecule type" value="Genomic_DNA"/>
</dbReference>
<keyword evidence="4" id="KW-1185">Reference proteome</keyword>
<dbReference type="RefSeq" id="WP_048757711.1">
    <property type="nucleotide sequence ID" value="NZ_CCAZ020000002.1"/>
</dbReference>
<protein>
    <submittedName>
        <fullName evidence="3">Lipopolysaccharide-assembly, LptC-related</fullName>
    </submittedName>
</protein>
<gene>
    <name evidence="3" type="ORF">BN961_03394</name>
</gene>
<dbReference type="OrthoDB" id="7873824at2"/>
<dbReference type="STRING" id="1035.BN961_03394"/>
<organism evidence="3 4">
    <name type="scientific">Afipia felis</name>
    <name type="common">Cat scratch disease bacillus</name>
    <dbReference type="NCBI Taxonomy" id="1035"/>
    <lineage>
        <taxon>Bacteria</taxon>
        <taxon>Pseudomonadati</taxon>
        <taxon>Pseudomonadota</taxon>
        <taxon>Alphaproteobacteria</taxon>
        <taxon>Hyphomicrobiales</taxon>
        <taxon>Nitrobacteraceae</taxon>
        <taxon>Afipia</taxon>
    </lineage>
</organism>
<dbReference type="Gene3D" id="2.60.450.10">
    <property type="entry name" value="Lipopolysaccharide (LPS) transport protein A like domain"/>
    <property type="match status" value="1"/>
</dbReference>
<sequence>MATQTPAYQGDDPRFVRAARHSRRVRWLRRAVPAVVILSLALIIGASVFNPFRFLKKLPIDLSKLSVSGTKITMDAPHLASYLPDRRPYEVWAKAATQDVTDPTKVDMLDIRAQVQMQDKSTLRVDAQNGHFDTKTQLLDLTNQILLQTTTGYQAQLTQARVDLATGIISSDQPVAVKLTNGTLNSQNLRITDHGASAVFGGGVTMLLDPPADKTNADATAGSAPADAPAESQ</sequence>
<feature type="transmembrane region" description="Helical" evidence="2">
    <location>
        <begin position="27"/>
        <end position="49"/>
    </location>
</feature>
<comment type="caution">
    <text evidence="3">The sequence shown here is derived from an EMBL/GenBank/DDBJ whole genome shotgun (WGS) entry which is preliminary data.</text>
</comment>
<feature type="compositionally biased region" description="Low complexity" evidence="1">
    <location>
        <begin position="217"/>
        <end position="233"/>
    </location>
</feature>
<evidence type="ECO:0000256" key="1">
    <source>
        <dbReference type="SAM" id="MobiDB-lite"/>
    </source>
</evidence>
<name>A0A090MUF8_AFIFE</name>